<dbReference type="PROSITE" id="PS01156">
    <property type="entry name" value="TONB_DEPENDENT_REC_2"/>
    <property type="match status" value="1"/>
</dbReference>
<sequence>MKNWFLNLAFLLFTTVIFAQSGVITGEVIDGDYNAPLMGAGVQVKGTTRGVSTDMDGKYSLKVDNPTGILEFTYLGYVTKAIPYKLVNGKAHLKVTLASDQQNLGEVVVTAKSSVIDVAQERKTPVAVSTIQAAEIVEKLGTRELPEILNRTPSIYATKGGGGFGDSKVNMRGFSSKNVAVMVNGMPVNDMEAGTVYFSNWTGLSDVTSAMQVQRGLGASKLAIASVGGTLNFILRAADMHQGGNVVLNYGSNGEYKGTVSYNTGKSLTGWSASVLFSKNAGRKYVDATQFDAYSYYFALGYEPSKKHSFQLMFTGATQSHNQRYYSPSIEDAQKYGGSDDKPNRRYNSDWGYLNGEIFSLKKNIYHKPVAMLNWDWNISESTSLSTVAYASFGRGMGVSGDGKAYRGGFDRKVQNGVTYYKPKETNFSGLRTPDGLIDVEAAIRYNKGENVQGLQRITTPGITGNSIQLIDPLGNKHYITEGFTNIASVNSHDWYGFLTNLKHQIDDHFTLNLGVDGRYYHGYHHRVVTDLLGASGFATISNKNLTVPNVIRTTVSDKISFNPFTSITSLENQTGWSNDGEVKWAGLFSQFEYSDNKFSAFLQGSTSMQGYQRVDNFMKPGTRAIRRDPTTAMNTKTGFKNIIGYNIKGGVNYNINEHHNVFANAGYYSKQPFFNAVYPNNRNFLNQELTNEKILGLEVGYGFKSERFNANLNVYRTTWKDRYETKRNDIILPSGSSLTAYANIFGIEEVHQGIELEAIANITQYLKLNAAISLGDWFYNGNAKSYLINNDNQNLDTQGNVLTGDVVPTTTYLDKVKVGETAQTTAAIGATILPPVKGLKVDIDWRYVDNLYANLNVADFNSKANAELGALKLPSYNLFDLGASYKLSLTDKQRLTFSAHAYNLLDTYYIEESYTSKHATNGVKTYQGINVKNNVYFGPGRTFSFGVRYNF</sequence>
<feature type="domain" description="TonB-dependent receptor plug" evidence="11">
    <location>
        <begin position="121"/>
        <end position="229"/>
    </location>
</feature>
<dbReference type="InterPro" id="IPR012910">
    <property type="entry name" value="Plug_dom"/>
</dbReference>
<dbReference type="InterPro" id="IPR037066">
    <property type="entry name" value="Plug_dom_sf"/>
</dbReference>
<dbReference type="Gene3D" id="2.60.40.1120">
    <property type="entry name" value="Carboxypeptidase-like, regulatory domain"/>
    <property type="match status" value="1"/>
</dbReference>
<dbReference type="InterPro" id="IPR036942">
    <property type="entry name" value="Beta-barrel_TonB_sf"/>
</dbReference>
<dbReference type="PROSITE" id="PS52016">
    <property type="entry name" value="TONB_DEPENDENT_REC_3"/>
    <property type="match status" value="1"/>
</dbReference>
<keyword evidence="5 10" id="KW-0732">Signal</keyword>
<keyword evidence="2 9" id="KW-0813">Transport</keyword>
<evidence type="ECO:0000256" key="3">
    <source>
        <dbReference type="ARBA" id="ARBA00022452"/>
    </source>
</evidence>
<protein>
    <submittedName>
        <fullName evidence="12">Carboxypeptidase-like regulatory domain-containing protein</fullName>
    </submittedName>
</protein>
<evidence type="ECO:0000256" key="9">
    <source>
        <dbReference type="PROSITE-ProRule" id="PRU01360"/>
    </source>
</evidence>
<dbReference type="Gene3D" id="2.40.170.20">
    <property type="entry name" value="TonB-dependent receptor, beta-barrel domain"/>
    <property type="match status" value="1"/>
</dbReference>
<evidence type="ECO:0000256" key="7">
    <source>
        <dbReference type="ARBA" id="ARBA00023136"/>
    </source>
</evidence>
<dbReference type="EMBL" id="JAGDYP010000001">
    <property type="protein sequence ID" value="MBO1883187.1"/>
    <property type="molecule type" value="Genomic_DNA"/>
</dbReference>
<name>A0ABS3PVN1_9FLAO</name>
<dbReference type="PANTHER" id="PTHR30069">
    <property type="entry name" value="TONB-DEPENDENT OUTER MEMBRANE RECEPTOR"/>
    <property type="match status" value="1"/>
</dbReference>
<accession>A0ABS3PVN1</accession>
<dbReference type="RefSeq" id="WP_208057839.1">
    <property type="nucleotide sequence ID" value="NZ_JAGDYP010000001.1"/>
</dbReference>
<evidence type="ECO:0000256" key="2">
    <source>
        <dbReference type="ARBA" id="ARBA00022448"/>
    </source>
</evidence>
<feature type="signal peptide" evidence="10">
    <location>
        <begin position="1"/>
        <end position="19"/>
    </location>
</feature>
<evidence type="ECO:0000256" key="10">
    <source>
        <dbReference type="SAM" id="SignalP"/>
    </source>
</evidence>
<evidence type="ECO:0000256" key="6">
    <source>
        <dbReference type="ARBA" id="ARBA00023077"/>
    </source>
</evidence>
<feature type="chain" id="PRO_5046424938" evidence="10">
    <location>
        <begin position="20"/>
        <end position="952"/>
    </location>
</feature>
<dbReference type="SUPFAM" id="SSF49464">
    <property type="entry name" value="Carboxypeptidase regulatory domain-like"/>
    <property type="match status" value="1"/>
</dbReference>
<dbReference type="InterPro" id="IPR039426">
    <property type="entry name" value="TonB-dep_rcpt-like"/>
</dbReference>
<evidence type="ECO:0000256" key="5">
    <source>
        <dbReference type="ARBA" id="ARBA00022729"/>
    </source>
</evidence>
<comment type="similarity">
    <text evidence="9">Belongs to the TonB-dependent receptor family.</text>
</comment>
<keyword evidence="3 9" id="KW-1134">Transmembrane beta strand</keyword>
<keyword evidence="4 9" id="KW-0812">Transmembrane</keyword>
<dbReference type="Proteomes" id="UP000681610">
    <property type="component" value="Unassembled WGS sequence"/>
</dbReference>
<evidence type="ECO:0000313" key="12">
    <source>
        <dbReference type="EMBL" id="MBO1883187.1"/>
    </source>
</evidence>
<dbReference type="Pfam" id="PF07715">
    <property type="entry name" value="Plug"/>
    <property type="match status" value="1"/>
</dbReference>
<dbReference type="Gene3D" id="2.170.130.10">
    <property type="entry name" value="TonB-dependent receptor, plug domain"/>
    <property type="match status" value="1"/>
</dbReference>
<comment type="subcellular location">
    <subcellularLocation>
        <location evidence="1 9">Cell outer membrane</location>
        <topology evidence="1 9">Multi-pass membrane protein</topology>
    </subcellularLocation>
</comment>
<evidence type="ECO:0000259" key="11">
    <source>
        <dbReference type="Pfam" id="PF07715"/>
    </source>
</evidence>
<keyword evidence="6" id="KW-0798">TonB box</keyword>
<comment type="caution">
    <text evidence="12">The sequence shown here is derived from an EMBL/GenBank/DDBJ whole genome shotgun (WGS) entry which is preliminary data.</text>
</comment>
<evidence type="ECO:0000256" key="1">
    <source>
        <dbReference type="ARBA" id="ARBA00004571"/>
    </source>
</evidence>
<reference evidence="12 13" key="1">
    <citation type="submission" date="2021-03" db="EMBL/GenBank/DDBJ databases">
        <title>Isolation and description of Capnocytophaga bilenii sp. nov., a novel Capnocytophaga species, isolated from a gingivitis subject.</title>
        <authorList>
            <person name="Antezack A."/>
            <person name="Monnet-Corti V."/>
            <person name="La Scola B."/>
        </authorList>
    </citation>
    <scope>NUCLEOTIDE SEQUENCE [LARGE SCALE GENOMIC DNA]</scope>
    <source>
        <strain evidence="12 13">Marseille-Q4570</strain>
    </source>
</reference>
<keyword evidence="7 9" id="KW-0472">Membrane</keyword>
<dbReference type="PANTHER" id="PTHR30069:SF29">
    <property type="entry name" value="HEMOGLOBIN AND HEMOGLOBIN-HAPTOGLOBIN-BINDING PROTEIN 1-RELATED"/>
    <property type="match status" value="1"/>
</dbReference>
<dbReference type="InterPro" id="IPR008969">
    <property type="entry name" value="CarboxyPept-like_regulatory"/>
</dbReference>
<proteinExistence type="inferred from homology"/>
<evidence type="ECO:0000256" key="8">
    <source>
        <dbReference type="ARBA" id="ARBA00023237"/>
    </source>
</evidence>
<dbReference type="Pfam" id="PF13715">
    <property type="entry name" value="CarbopepD_reg_2"/>
    <property type="match status" value="1"/>
</dbReference>
<dbReference type="InterPro" id="IPR010917">
    <property type="entry name" value="TonB_rcpt_CS"/>
</dbReference>
<evidence type="ECO:0000256" key="4">
    <source>
        <dbReference type="ARBA" id="ARBA00022692"/>
    </source>
</evidence>
<keyword evidence="8 9" id="KW-0998">Cell outer membrane</keyword>
<dbReference type="SUPFAM" id="SSF56935">
    <property type="entry name" value="Porins"/>
    <property type="match status" value="1"/>
</dbReference>
<organism evidence="12 13">
    <name type="scientific">Capnocytophaga bilenii</name>
    <dbReference type="NCBI Taxonomy" id="2819369"/>
    <lineage>
        <taxon>Bacteria</taxon>
        <taxon>Pseudomonadati</taxon>
        <taxon>Bacteroidota</taxon>
        <taxon>Flavobacteriia</taxon>
        <taxon>Flavobacteriales</taxon>
        <taxon>Flavobacteriaceae</taxon>
        <taxon>Capnocytophaga</taxon>
    </lineage>
</organism>
<keyword evidence="13" id="KW-1185">Reference proteome</keyword>
<evidence type="ECO:0000313" key="13">
    <source>
        <dbReference type="Proteomes" id="UP000681610"/>
    </source>
</evidence>
<gene>
    <name evidence="12" type="ORF">J4N46_01805</name>
</gene>